<keyword evidence="1" id="KW-0472">Membrane</keyword>
<evidence type="ECO:0000256" key="1">
    <source>
        <dbReference type="SAM" id="Phobius"/>
    </source>
</evidence>
<feature type="transmembrane region" description="Helical" evidence="1">
    <location>
        <begin position="141"/>
        <end position="159"/>
    </location>
</feature>
<feature type="transmembrane region" description="Helical" evidence="1">
    <location>
        <begin position="235"/>
        <end position="252"/>
    </location>
</feature>
<feature type="transmembrane region" description="Helical" evidence="1">
    <location>
        <begin position="15"/>
        <end position="34"/>
    </location>
</feature>
<keyword evidence="2" id="KW-0808">Transferase</keyword>
<protein>
    <submittedName>
        <fullName evidence="2">Histidine kinase</fullName>
    </submittedName>
</protein>
<keyword evidence="3" id="KW-1185">Reference proteome</keyword>
<dbReference type="KEGG" id="nue:C5F50_07405"/>
<reference evidence="2 3" key="1">
    <citation type="submission" date="2018-02" db="EMBL/GenBank/DDBJ databases">
        <title>Complete genome of Nitrosopumilus ureaphilus PS0.</title>
        <authorList>
            <person name="Qin W."/>
            <person name="Zheng Y."/>
            <person name="Stahl D.A."/>
        </authorList>
    </citation>
    <scope>NUCLEOTIDE SEQUENCE [LARGE SCALE GENOMIC DNA]</scope>
    <source>
        <strain evidence="2 3">PS0</strain>
    </source>
</reference>
<keyword evidence="1" id="KW-0812">Transmembrane</keyword>
<feature type="transmembrane region" description="Helical" evidence="1">
    <location>
        <begin position="171"/>
        <end position="192"/>
    </location>
</feature>
<name>A0A7D5R6G2_9ARCH</name>
<feature type="transmembrane region" description="Helical" evidence="1">
    <location>
        <begin position="79"/>
        <end position="99"/>
    </location>
</feature>
<dbReference type="GO" id="GO:0016301">
    <property type="term" value="F:kinase activity"/>
    <property type="evidence" value="ECO:0007669"/>
    <property type="project" value="UniProtKB-KW"/>
</dbReference>
<keyword evidence="2" id="KW-0418">Kinase</keyword>
<feature type="transmembrane region" description="Helical" evidence="1">
    <location>
        <begin position="46"/>
        <end position="67"/>
    </location>
</feature>
<dbReference type="Proteomes" id="UP000509478">
    <property type="component" value="Chromosome"/>
</dbReference>
<proteinExistence type="predicted"/>
<evidence type="ECO:0000313" key="3">
    <source>
        <dbReference type="Proteomes" id="UP000509478"/>
    </source>
</evidence>
<evidence type="ECO:0000313" key="2">
    <source>
        <dbReference type="EMBL" id="QLH06917.1"/>
    </source>
</evidence>
<organism evidence="2 3">
    <name type="scientific">Nitrosopumilus ureiphilus</name>
    <dbReference type="NCBI Taxonomy" id="1470067"/>
    <lineage>
        <taxon>Archaea</taxon>
        <taxon>Nitrososphaerota</taxon>
        <taxon>Nitrososphaeria</taxon>
        <taxon>Nitrosopumilales</taxon>
        <taxon>Nitrosopumilaceae</taxon>
        <taxon>Nitrosopumilus</taxon>
    </lineage>
</organism>
<dbReference type="GeneID" id="56067910"/>
<keyword evidence="1" id="KW-1133">Transmembrane helix</keyword>
<sequence length="258" mass="29348">MTEPDIVPSKLNTNINYKIILGIICAVIVFHIYVNYFSTADDSETIISIFSFLNPLAVSIASFIVAIKYIDAGVYRKASISLGFAYLMIFLGEITYLIYDLFLDIDPYPSIADVFFFLQYPLTLVYVILNIRFFSSFSNKYKAWVIILPSIILISYSINALNEYGEAGFDFYYGLIFVSSAGVLLAFSILGATIFRDGLLGKAWMILVIGILTITIGDIWYYYLELIGEYDLSDPVNLFWYSGAWIIIYALYKHKKII</sequence>
<feature type="transmembrane region" description="Helical" evidence="1">
    <location>
        <begin position="111"/>
        <end position="129"/>
    </location>
</feature>
<accession>A0A7D5R6G2</accession>
<feature type="transmembrane region" description="Helical" evidence="1">
    <location>
        <begin position="204"/>
        <end position="223"/>
    </location>
</feature>
<dbReference type="EMBL" id="CP026995">
    <property type="protein sequence ID" value="QLH06917.1"/>
    <property type="molecule type" value="Genomic_DNA"/>
</dbReference>
<dbReference type="AlphaFoldDB" id="A0A7D5R6G2"/>
<gene>
    <name evidence="2" type="ORF">C5F50_07405</name>
</gene>
<dbReference type="OrthoDB" id="11507at2157"/>
<dbReference type="RefSeq" id="WP_179370778.1">
    <property type="nucleotide sequence ID" value="NZ_CP026995.1"/>
</dbReference>